<evidence type="ECO:0000313" key="1">
    <source>
        <dbReference type="EMBL" id="PYH88025.1"/>
    </source>
</evidence>
<evidence type="ECO:0000313" key="2">
    <source>
        <dbReference type="Proteomes" id="UP000247810"/>
    </source>
</evidence>
<dbReference type="VEuPathDB" id="FungiDB:BO71DRAFT_152473"/>
<name>A0A319CRR6_9EURO</name>
<reference evidence="1 2" key="1">
    <citation type="submission" date="2018-02" db="EMBL/GenBank/DDBJ databases">
        <title>The genomes of Aspergillus section Nigri reveals drivers in fungal speciation.</title>
        <authorList>
            <consortium name="DOE Joint Genome Institute"/>
            <person name="Vesth T.C."/>
            <person name="Nybo J."/>
            <person name="Theobald S."/>
            <person name="Brandl J."/>
            <person name="Frisvad J.C."/>
            <person name="Nielsen K.F."/>
            <person name="Lyhne E.K."/>
            <person name="Kogle M.E."/>
            <person name="Kuo A."/>
            <person name="Riley R."/>
            <person name="Clum A."/>
            <person name="Nolan M."/>
            <person name="Lipzen A."/>
            <person name="Salamov A."/>
            <person name="Henrissat B."/>
            <person name="Wiebenga A."/>
            <person name="De vries R.P."/>
            <person name="Grigoriev I.V."/>
            <person name="Mortensen U.H."/>
            <person name="Andersen M.R."/>
            <person name="Baker S.E."/>
        </authorList>
    </citation>
    <scope>NUCLEOTIDE SEQUENCE [LARGE SCALE GENOMIC DNA]</scope>
    <source>
        <strain evidence="1 2">CBS 707.79</strain>
    </source>
</reference>
<dbReference type="AlphaFoldDB" id="A0A319CRR6"/>
<dbReference type="Proteomes" id="UP000247810">
    <property type="component" value="Unassembled WGS sequence"/>
</dbReference>
<keyword evidence="2" id="KW-1185">Reference proteome</keyword>
<sequence length="114" mass="12749">MGTTGTTLAFTRTTVGFLGLRTLCLLRSEAFSIRIWNDPPVNWPRGLQAGTSLRNRRRRGRFFRRDPRLGCVGRLVGLKSGLEQSVSTGAPPRHRFGFPARVLERSSDQVLLVP</sequence>
<proteinExistence type="predicted"/>
<organism evidence="1 2">
    <name type="scientific">Aspergillus ellipticus CBS 707.79</name>
    <dbReference type="NCBI Taxonomy" id="1448320"/>
    <lineage>
        <taxon>Eukaryota</taxon>
        <taxon>Fungi</taxon>
        <taxon>Dikarya</taxon>
        <taxon>Ascomycota</taxon>
        <taxon>Pezizomycotina</taxon>
        <taxon>Eurotiomycetes</taxon>
        <taxon>Eurotiomycetidae</taxon>
        <taxon>Eurotiales</taxon>
        <taxon>Aspergillaceae</taxon>
        <taxon>Aspergillus</taxon>
        <taxon>Aspergillus subgen. Circumdati</taxon>
    </lineage>
</organism>
<gene>
    <name evidence="1" type="ORF">BO71DRAFT_152473</name>
</gene>
<accession>A0A319CRR6</accession>
<dbReference type="EMBL" id="KZ826136">
    <property type="protein sequence ID" value="PYH88025.1"/>
    <property type="molecule type" value="Genomic_DNA"/>
</dbReference>
<protein>
    <submittedName>
        <fullName evidence="1">Uncharacterized protein</fullName>
    </submittedName>
</protein>